<accession>A0ABS5DY35</accession>
<dbReference type="RefSeq" id="WP_210809371.1">
    <property type="nucleotide sequence ID" value="NZ_JAGQDG010000004.1"/>
</dbReference>
<keyword evidence="5 6" id="KW-0408">Iron</keyword>
<dbReference type="InterPro" id="IPR036909">
    <property type="entry name" value="Cyt_c-like_dom_sf"/>
</dbReference>
<dbReference type="EMBL" id="JAGQDG010000004">
    <property type="protein sequence ID" value="MBQ0936063.1"/>
    <property type="molecule type" value="Genomic_DNA"/>
</dbReference>
<comment type="caution">
    <text evidence="9">The sequence shown here is derived from an EMBL/GenBank/DDBJ whole genome shotgun (WGS) entry which is preliminary data.</text>
</comment>
<keyword evidence="1" id="KW-0813">Transport</keyword>
<evidence type="ECO:0000256" key="6">
    <source>
        <dbReference type="PROSITE-ProRule" id="PRU00433"/>
    </source>
</evidence>
<gene>
    <name evidence="9" type="ORF">KAK11_12055</name>
</gene>
<evidence type="ECO:0000256" key="3">
    <source>
        <dbReference type="ARBA" id="ARBA00022723"/>
    </source>
</evidence>
<evidence type="ECO:0000256" key="4">
    <source>
        <dbReference type="ARBA" id="ARBA00022982"/>
    </source>
</evidence>
<dbReference type="PANTHER" id="PTHR40942:SF4">
    <property type="entry name" value="CYTOCHROME C5"/>
    <property type="match status" value="1"/>
</dbReference>
<dbReference type="InterPro" id="IPR002323">
    <property type="entry name" value="Cyt_CIE"/>
</dbReference>
<feature type="chain" id="PRO_5045206072" evidence="7">
    <location>
        <begin position="24"/>
        <end position="103"/>
    </location>
</feature>
<dbReference type="InterPro" id="IPR009056">
    <property type="entry name" value="Cyt_c-like_dom"/>
</dbReference>
<sequence length="103" mass="10628">MTLTLRTLFTVAAMTVLSVGAQAAPDGLTVYNQNCAMCHTPGLANSPKLGDKAAWAPRVATGRAALLESAIKGKGAMPPRSGNPKLTDEELAAGLDYMLASVK</sequence>
<evidence type="ECO:0000313" key="10">
    <source>
        <dbReference type="Proteomes" id="UP000672097"/>
    </source>
</evidence>
<dbReference type="SUPFAM" id="SSF46626">
    <property type="entry name" value="Cytochrome c"/>
    <property type="match status" value="1"/>
</dbReference>
<proteinExistence type="predicted"/>
<keyword evidence="7" id="KW-0732">Signal</keyword>
<feature type="domain" description="Cytochrome c" evidence="8">
    <location>
        <begin position="22"/>
        <end position="102"/>
    </location>
</feature>
<evidence type="ECO:0000256" key="1">
    <source>
        <dbReference type="ARBA" id="ARBA00022448"/>
    </source>
</evidence>
<evidence type="ECO:0000313" key="9">
    <source>
        <dbReference type="EMBL" id="MBQ0936063.1"/>
    </source>
</evidence>
<dbReference type="Gene3D" id="1.10.760.10">
    <property type="entry name" value="Cytochrome c-like domain"/>
    <property type="match status" value="1"/>
</dbReference>
<keyword evidence="2 6" id="KW-0349">Heme</keyword>
<evidence type="ECO:0000256" key="5">
    <source>
        <dbReference type="ARBA" id="ARBA00023004"/>
    </source>
</evidence>
<feature type="signal peptide" evidence="7">
    <location>
        <begin position="1"/>
        <end position="23"/>
    </location>
</feature>
<keyword evidence="10" id="KW-1185">Reference proteome</keyword>
<dbReference type="PRINTS" id="PR00607">
    <property type="entry name" value="CYTCHROMECIE"/>
</dbReference>
<evidence type="ECO:0000256" key="2">
    <source>
        <dbReference type="ARBA" id="ARBA00022617"/>
    </source>
</evidence>
<name>A0ABS5DY35_9BURK</name>
<dbReference type="Proteomes" id="UP000672097">
    <property type="component" value="Unassembled WGS sequence"/>
</dbReference>
<keyword evidence="3 6" id="KW-0479">Metal-binding</keyword>
<dbReference type="Pfam" id="PF13442">
    <property type="entry name" value="Cytochrome_CBB3"/>
    <property type="match status" value="1"/>
</dbReference>
<evidence type="ECO:0000259" key="8">
    <source>
        <dbReference type="PROSITE" id="PS51007"/>
    </source>
</evidence>
<keyword evidence="4" id="KW-0249">Electron transport</keyword>
<evidence type="ECO:0000256" key="7">
    <source>
        <dbReference type="SAM" id="SignalP"/>
    </source>
</evidence>
<dbReference type="PROSITE" id="PS51007">
    <property type="entry name" value="CYTC"/>
    <property type="match status" value="1"/>
</dbReference>
<organism evidence="9 10">
    <name type="scientific">Ideonella paludis</name>
    <dbReference type="NCBI Taxonomy" id="1233411"/>
    <lineage>
        <taxon>Bacteria</taxon>
        <taxon>Pseudomonadati</taxon>
        <taxon>Pseudomonadota</taxon>
        <taxon>Betaproteobacteria</taxon>
        <taxon>Burkholderiales</taxon>
        <taxon>Sphaerotilaceae</taxon>
        <taxon>Ideonella</taxon>
    </lineage>
</organism>
<dbReference type="PANTHER" id="PTHR40942">
    <property type="match status" value="1"/>
</dbReference>
<reference evidence="9 10" key="1">
    <citation type="submission" date="2021-04" db="EMBL/GenBank/DDBJ databases">
        <title>The genome sequence of type strain Ideonella paludis KCTC 32238.</title>
        <authorList>
            <person name="Liu Y."/>
        </authorList>
    </citation>
    <scope>NUCLEOTIDE SEQUENCE [LARGE SCALE GENOMIC DNA]</scope>
    <source>
        <strain evidence="9 10">KCTC 32238</strain>
    </source>
</reference>
<protein>
    <submittedName>
        <fullName evidence="9">Cytochrome c5 family protein</fullName>
    </submittedName>
</protein>